<dbReference type="GO" id="GO:0004134">
    <property type="term" value="F:4-alpha-glucanotransferase activity"/>
    <property type="evidence" value="ECO:0007669"/>
    <property type="project" value="InterPro"/>
</dbReference>
<reference evidence="2" key="1">
    <citation type="submission" date="2021-02" db="EMBL/GenBank/DDBJ databases">
        <authorList>
            <person name="Nowell W R."/>
        </authorList>
    </citation>
    <scope>NUCLEOTIDE SEQUENCE</scope>
</reference>
<comment type="caution">
    <text evidence="2">The sequence shown here is derived from an EMBL/GenBank/DDBJ whole genome shotgun (WGS) entry which is preliminary data.</text>
</comment>
<keyword evidence="3" id="KW-1185">Reference proteome</keyword>
<accession>A0A816HB43</accession>
<dbReference type="AlphaFoldDB" id="A0A816HB43"/>
<name>A0A816HB43_ADIRI</name>
<dbReference type="Pfam" id="PF14702">
    <property type="entry name" value="hGDE_central"/>
    <property type="match status" value="1"/>
</dbReference>
<gene>
    <name evidence="2" type="ORF">XAT740_LOCUS62015</name>
</gene>
<evidence type="ECO:0000259" key="1">
    <source>
        <dbReference type="Pfam" id="PF14702"/>
    </source>
</evidence>
<evidence type="ECO:0000313" key="2">
    <source>
        <dbReference type="EMBL" id="CAF1686326.1"/>
    </source>
</evidence>
<evidence type="ECO:0000313" key="3">
    <source>
        <dbReference type="Proteomes" id="UP000663828"/>
    </source>
</evidence>
<dbReference type="GO" id="GO:0005980">
    <property type="term" value="P:glycogen catabolic process"/>
    <property type="evidence" value="ECO:0007669"/>
    <property type="project" value="InterPro"/>
</dbReference>
<dbReference type="InterPro" id="IPR032788">
    <property type="entry name" value="AGL_central"/>
</dbReference>
<organism evidence="2 3">
    <name type="scientific">Adineta ricciae</name>
    <name type="common">Rotifer</name>
    <dbReference type="NCBI Taxonomy" id="249248"/>
    <lineage>
        <taxon>Eukaryota</taxon>
        <taxon>Metazoa</taxon>
        <taxon>Spiralia</taxon>
        <taxon>Gnathifera</taxon>
        <taxon>Rotifera</taxon>
        <taxon>Eurotatoria</taxon>
        <taxon>Bdelloidea</taxon>
        <taxon>Adinetida</taxon>
        <taxon>Adinetidae</taxon>
        <taxon>Adineta</taxon>
    </lineage>
</organism>
<dbReference type="PANTHER" id="PTHR10569">
    <property type="entry name" value="GLYCOGEN DEBRANCHING ENZYME"/>
    <property type="match status" value="1"/>
</dbReference>
<protein>
    <recommendedName>
        <fullName evidence="1">Glycogen debranching enzyme central domain-containing protein</fullName>
    </recommendedName>
</protein>
<proteinExistence type="predicted"/>
<dbReference type="GO" id="GO:0004135">
    <property type="term" value="F:amylo-alpha-1,6-glucosidase activity"/>
    <property type="evidence" value="ECO:0007669"/>
    <property type="project" value="InterPro"/>
</dbReference>
<feature type="domain" description="Glycogen debranching enzyme central" evidence="1">
    <location>
        <begin position="45"/>
        <end position="204"/>
    </location>
</feature>
<sequence>MTNSSIASNRGYDELIPHYIDVVHETRFYAKWGYKHQQINEKTALISIRKALNHLHIDLSQQGFTQLMIDQLSNSVLLITRHNPENHQSVLLIAHTSFYQSNNKWEYISSLTIDGIINEILFEGILHHPQEKESVKDFQRSKEYLNGLEKTKIYFKKKLFLEESRCIRLTSPNSPDYTGYRTIEFTDEFAPGSIIALQISLLPQISQSIFKLLTKFF</sequence>
<dbReference type="Proteomes" id="UP000663828">
    <property type="component" value="Unassembled WGS sequence"/>
</dbReference>
<dbReference type="EMBL" id="CAJNOR010016936">
    <property type="protein sequence ID" value="CAF1686326.1"/>
    <property type="molecule type" value="Genomic_DNA"/>
</dbReference>
<dbReference type="InterPro" id="IPR010401">
    <property type="entry name" value="AGL/Gdb1"/>
</dbReference>
<dbReference type="PANTHER" id="PTHR10569:SF2">
    <property type="entry name" value="GLYCOGEN DEBRANCHING ENZYME"/>
    <property type="match status" value="1"/>
</dbReference>